<organism evidence="2 3">
    <name type="scientific">Chilo suppressalis</name>
    <name type="common">Asiatic rice borer moth</name>
    <dbReference type="NCBI Taxonomy" id="168631"/>
    <lineage>
        <taxon>Eukaryota</taxon>
        <taxon>Metazoa</taxon>
        <taxon>Ecdysozoa</taxon>
        <taxon>Arthropoda</taxon>
        <taxon>Hexapoda</taxon>
        <taxon>Insecta</taxon>
        <taxon>Pterygota</taxon>
        <taxon>Neoptera</taxon>
        <taxon>Endopterygota</taxon>
        <taxon>Lepidoptera</taxon>
        <taxon>Glossata</taxon>
        <taxon>Ditrysia</taxon>
        <taxon>Pyraloidea</taxon>
        <taxon>Crambidae</taxon>
        <taxon>Crambinae</taxon>
        <taxon>Chilo</taxon>
    </lineage>
</organism>
<keyword evidence="1" id="KW-1133">Transmembrane helix</keyword>
<reference evidence="2" key="1">
    <citation type="submission" date="2021-12" db="EMBL/GenBank/DDBJ databases">
        <authorList>
            <person name="King R."/>
        </authorList>
    </citation>
    <scope>NUCLEOTIDE SEQUENCE</scope>
</reference>
<dbReference type="EMBL" id="OU963894">
    <property type="protein sequence ID" value="CAH0663475.1"/>
    <property type="molecule type" value="Genomic_DNA"/>
</dbReference>
<keyword evidence="3" id="KW-1185">Reference proteome</keyword>
<feature type="transmembrane region" description="Helical" evidence="1">
    <location>
        <begin position="157"/>
        <end position="180"/>
    </location>
</feature>
<evidence type="ECO:0000313" key="3">
    <source>
        <dbReference type="Proteomes" id="UP001153292"/>
    </source>
</evidence>
<keyword evidence="1" id="KW-0472">Membrane</keyword>
<sequence>MTASNVPYDTMSMTSRLGPLFTKCCCCIPLRIGCFILGYLNLVFNAFHMLALLALTTYIGLTTHGFDHYDPEDLRFINSNPSTVESYERPFLNQIGLLLLVILSVNLVWLVINIACLVGLHKRRPGPVRLYVAFATARLLLTLAGFVYLVMTASSNIQAVVSNSIDMVLTVYFVVVYYMCALQMERERDEGREIKKLPVGDISFIYSANIDKQSLVA</sequence>
<feature type="transmembrane region" description="Helical" evidence="1">
    <location>
        <begin position="130"/>
        <end position="151"/>
    </location>
</feature>
<evidence type="ECO:0000256" key="1">
    <source>
        <dbReference type="SAM" id="Phobius"/>
    </source>
</evidence>
<keyword evidence="1" id="KW-0812">Transmembrane</keyword>
<gene>
    <name evidence="2" type="ORF">CHILSU_LOCUS83</name>
</gene>
<feature type="transmembrane region" description="Helical" evidence="1">
    <location>
        <begin position="95"/>
        <end position="118"/>
    </location>
</feature>
<proteinExistence type="predicted"/>
<feature type="transmembrane region" description="Helical" evidence="1">
    <location>
        <begin position="47"/>
        <end position="66"/>
    </location>
</feature>
<accession>A0ABN8E9R0</accession>
<name>A0ABN8E9R0_CHISP</name>
<dbReference type="Proteomes" id="UP001153292">
    <property type="component" value="Chromosome 1"/>
</dbReference>
<evidence type="ECO:0000313" key="2">
    <source>
        <dbReference type="EMBL" id="CAH0663475.1"/>
    </source>
</evidence>
<protein>
    <submittedName>
        <fullName evidence="2">Uncharacterized protein</fullName>
    </submittedName>
</protein>